<proteinExistence type="predicted"/>
<feature type="transmembrane region" description="Helical" evidence="1">
    <location>
        <begin position="560"/>
        <end position="576"/>
    </location>
</feature>
<dbReference type="InterPro" id="IPR002372">
    <property type="entry name" value="PQQ_rpt_dom"/>
</dbReference>
<accession>A0ABP8MIL7</accession>
<keyword evidence="4" id="KW-1185">Reference proteome</keyword>
<feature type="transmembrane region" description="Helical" evidence="1">
    <location>
        <begin position="658"/>
        <end position="676"/>
    </location>
</feature>
<keyword evidence="1" id="KW-1133">Transmembrane helix</keyword>
<feature type="transmembrane region" description="Helical" evidence="1">
    <location>
        <begin position="628"/>
        <end position="646"/>
    </location>
</feature>
<dbReference type="SUPFAM" id="SSF50998">
    <property type="entry name" value="Quinoprotein alcohol dehydrogenase-like"/>
    <property type="match status" value="1"/>
</dbReference>
<comment type="caution">
    <text evidence="3">The sequence shown here is derived from an EMBL/GenBank/DDBJ whole genome shotgun (WGS) entry which is preliminary data.</text>
</comment>
<name>A0ABP8MIL7_9BACT</name>
<feature type="domain" description="Pyrrolo-quinoline quinone repeat" evidence="2">
    <location>
        <begin position="105"/>
        <end position="332"/>
    </location>
</feature>
<dbReference type="RefSeq" id="WP_345321255.1">
    <property type="nucleotide sequence ID" value="NZ_BAABGA010000022.1"/>
</dbReference>
<organism evidence="3 4">
    <name type="scientific">Novipirellula rosea</name>
    <dbReference type="NCBI Taxonomy" id="1031540"/>
    <lineage>
        <taxon>Bacteria</taxon>
        <taxon>Pseudomonadati</taxon>
        <taxon>Planctomycetota</taxon>
        <taxon>Planctomycetia</taxon>
        <taxon>Pirellulales</taxon>
        <taxon>Pirellulaceae</taxon>
        <taxon>Novipirellula</taxon>
    </lineage>
</organism>
<gene>
    <name evidence="3" type="ORF">GCM10023156_17880</name>
</gene>
<dbReference type="Proteomes" id="UP001500840">
    <property type="component" value="Unassembled WGS sequence"/>
</dbReference>
<dbReference type="InterPro" id="IPR015943">
    <property type="entry name" value="WD40/YVTN_repeat-like_dom_sf"/>
</dbReference>
<protein>
    <recommendedName>
        <fullName evidence="2">Pyrrolo-quinoline quinone repeat domain-containing protein</fullName>
    </recommendedName>
</protein>
<keyword evidence="1" id="KW-0812">Transmembrane</keyword>
<keyword evidence="1" id="KW-0472">Membrane</keyword>
<evidence type="ECO:0000256" key="1">
    <source>
        <dbReference type="SAM" id="Phobius"/>
    </source>
</evidence>
<dbReference type="Gene3D" id="2.130.10.10">
    <property type="entry name" value="YVTN repeat-like/Quinoprotein amine dehydrogenase"/>
    <property type="match status" value="1"/>
</dbReference>
<dbReference type="EMBL" id="BAABGA010000022">
    <property type="protein sequence ID" value="GAA4450959.1"/>
    <property type="molecule type" value="Genomic_DNA"/>
</dbReference>
<dbReference type="PANTHER" id="PTHR34512">
    <property type="entry name" value="CELL SURFACE PROTEIN"/>
    <property type="match status" value="1"/>
</dbReference>
<feature type="transmembrane region" description="Helical" evidence="1">
    <location>
        <begin position="597"/>
        <end position="616"/>
    </location>
</feature>
<evidence type="ECO:0000259" key="2">
    <source>
        <dbReference type="Pfam" id="PF13360"/>
    </source>
</evidence>
<reference evidence="4" key="1">
    <citation type="journal article" date="2019" name="Int. J. Syst. Evol. Microbiol.">
        <title>The Global Catalogue of Microorganisms (GCM) 10K type strain sequencing project: providing services to taxonomists for standard genome sequencing and annotation.</title>
        <authorList>
            <consortium name="The Broad Institute Genomics Platform"/>
            <consortium name="The Broad Institute Genome Sequencing Center for Infectious Disease"/>
            <person name="Wu L."/>
            <person name="Ma J."/>
        </authorList>
    </citation>
    <scope>NUCLEOTIDE SEQUENCE [LARGE SCALE GENOMIC DNA]</scope>
    <source>
        <strain evidence="4">JCM 17759</strain>
    </source>
</reference>
<dbReference type="PANTHER" id="PTHR34512:SF30">
    <property type="entry name" value="OUTER MEMBRANE PROTEIN ASSEMBLY FACTOR BAMB"/>
    <property type="match status" value="1"/>
</dbReference>
<feature type="transmembrane region" description="Helical" evidence="1">
    <location>
        <begin position="500"/>
        <end position="523"/>
    </location>
</feature>
<dbReference type="InterPro" id="IPR011047">
    <property type="entry name" value="Quinoprotein_ADH-like_sf"/>
</dbReference>
<dbReference type="Pfam" id="PF13360">
    <property type="entry name" value="PQQ_2"/>
    <property type="match status" value="1"/>
</dbReference>
<sequence>MLGVASAADDNGDMSCCRETFRVWIPMLCLFFGYSALAEESRQGWPHIRGPHYDGRSAETGLADQWPTEGPPVLWTKELGQGYSGFVIADDRAYTQYQTLTGQFVLCLDAETGQTIWRYRYDWPFQPTGMYPGPRSTPTIADDHVFFATPSGAVACLSRQGKLVWTRDLTAELGGKGTEFGYACSPTVIDGKVILPIGAVGASMVALDQADGSIVWKSGDEPASYTPAMPITINGQSQVIGYLENDLVGYDLKTGERLWSEHLSSGYDEHSAWPIYDEPYLWTSAPFQAGSQLWKLSGRSAEGSDATCSTVWQNPLMSNDVSSSVLVDGYVYGFDVAEAQSKAHRPTRGCFRCLDFLTGQQQWANGIAKTRRKTDFESNRDAAVVGHASVIAADGKLFLLNDLGDLILAEANPRQYIERGRVRVLGGEISWTAPALDQGRLLVRNHGRAVCLFVGEPGSQTSSNWTTAADVPQGQVRDYSLLLGVEPEYAMDPPTYRWLWNWYVCGVAILSVAGLIAAVTAVLLRRRVTADQCRVVFVAVAVFLGIVAGTPASIATGDFVFSWPVALFALFALAIQRSEIRRPLRSPPDGTTNQSNLISRSSFVVFLIACVIYFVACRQMSLVTQWSFLWGFWAAALALVTTRYWQNRKGWHSRVIEWVMIQIAFGLFFGSTAWLLDYRYDLVWS</sequence>
<evidence type="ECO:0000313" key="4">
    <source>
        <dbReference type="Proteomes" id="UP001500840"/>
    </source>
</evidence>
<evidence type="ECO:0000313" key="3">
    <source>
        <dbReference type="EMBL" id="GAA4450959.1"/>
    </source>
</evidence>
<feature type="transmembrane region" description="Helical" evidence="1">
    <location>
        <begin position="535"/>
        <end position="554"/>
    </location>
</feature>